<keyword evidence="3 6" id="KW-0812">Transmembrane</keyword>
<feature type="transmembrane region" description="Helical" evidence="6">
    <location>
        <begin position="415"/>
        <end position="435"/>
    </location>
</feature>
<dbReference type="Pfam" id="PF07690">
    <property type="entry name" value="MFS_1"/>
    <property type="match status" value="1"/>
</dbReference>
<gene>
    <name evidence="8" type="ORF">HBH25_09710</name>
</gene>
<feature type="transmembrane region" description="Helical" evidence="6">
    <location>
        <begin position="92"/>
        <end position="114"/>
    </location>
</feature>
<dbReference type="EMBL" id="JAAVJI010000004">
    <property type="protein sequence ID" value="NJP01140.1"/>
    <property type="molecule type" value="Genomic_DNA"/>
</dbReference>
<accession>A0ABX0YCN0</accession>
<dbReference type="InterPro" id="IPR020846">
    <property type="entry name" value="MFS_dom"/>
</dbReference>
<dbReference type="Proteomes" id="UP000746535">
    <property type="component" value="Unassembled WGS sequence"/>
</dbReference>
<dbReference type="SUPFAM" id="SSF103473">
    <property type="entry name" value="MFS general substrate transporter"/>
    <property type="match status" value="1"/>
</dbReference>
<feature type="transmembrane region" description="Helical" evidence="6">
    <location>
        <begin position="506"/>
        <end position="527"/>
    </location>
</feature>
<comment type="subcellular location">
    <subcellularLocation>
        <location evidence="1">Membrane</location>
        <topology evidence="1">Multi-pass membrane protein</topology>
    </subcellularLocation>
</comment>
<organism evidence="8 9">
    <name type="scientific">Pseudomonas quercus</name>
    <dbReference type="NCBI Taxonomy" id="2722792"/>
    <lineage>
        <taxon>Bacteria</taxon>
        <taxon>Pseudomonadati</taxon>
        <taxon>Pseudomonadota</taxon>
        <taxon>Gammaproteobacteria</taxon>
        <taxon>Pseudomonadales</taxon>
        <taxon>Pseudomonadaceae</taxon>
        <taxon>Pseudomonas</taxon>
    </lineage>
</organism>
<evidence type="ECO:0000256" key="3">
    <source>
        <dbReference type="ARBA" id="ARBA00022692"/>
    </source>
</evidence>
<evidence type="ECO:0000256" key="5">
    <source>
        <dbReference type="ARBA" id="ARBA00023136"/>
    </source>
</evidence>
<dbReference type="PROSITE" id="PS50850">
    <property type="entry name" value="MFS"/>
    <property type="match status" value="1"/>
</dbReference>
<evidence type="ECO:0000256" key="1">
    <source>
        <dbReference type="ARBA" id="ARBA00004141"/>
    </source>
</evidence>
<dbReference type="PANTHER" id="PTHR42718:SF9">
    <property type="entry name" value="MAJOR FACILITATOR SUPERFAMILY MULTIDRUG TRANSPORTER MFSC"/>
    <property type="match status" value="1"/>
</dbReference>
<dbReference type="InterPro" id="IPR011701">
    <property type="entry name" value="MFS"/>
</dbReference>
<evidence type="ECO:0000313" key="9">
    <source>
        <dbReference type="Proteomes" id="UP000746535"/>
    </source>
</evidence>
<feature type="transmembrane region" description="Helical" evidence="6">
    <location>
        <begin position="348"/>
        <end position="369"/>
    </location>
</feature>
<feature type="transmembrane region" description="Helical" evidence="6">
    <location>
        <begin position="207"/>
        <end position="230"/>
    </location>
</feature>
<protein>
    <submittedName>
        <fullName evidence="8">Multidrug efflux MFS transporter</fullName>
    </submittedName>
</protein>
<feature type="transmembrane region" description="Helical" evidence="6">
    <location>
        <begin position="274"/>
        <end position="291"/>
    </location>
</feature>
<evidence type="ECO:0000256" key="4">
    <source>
        <dbReference type="ARBA" id="ARBA00022989"/>
    </source>
</evidence>
<feature type="transmembrane region" description="Helical" evidence="6">
    <location>
        <begin position="311"/>
        <end position="336"/>
    </location>
</feature>
<dbReference type="Gene3D" id="1.20.1250.20">
    <property type="entry name" value="MFS general substrate transporter like domains"/>
    <property type="match status" value="1"/>
</dbReference>
<keyword evidence="9" id="KW-1185">Reference proteome</keyword>
<sequence>MRVAPCIAGRYTVPKFPTRSFLFSERFPLSRPFVNAPTPPPPPSPAPFTGRLALGLVGVLLAALTSGINDRVTDIALADLLGAFGLGHDEGTWFSSVYAAAEVSAMLLAPWFAVTFSLRRFAVVATVAFGVLGVLAPLAPNFSTLLVLRVLQGLAGGALPPLLMTAALRFLPWHIKLYGLSAYALTATFGPNLALPLAALWTENADWRLLMWQIIPPCLLGGALIAYGLPQDPLRLERLRQFDWRGALLGAGGLTLLIIGLTQGERHDWFNAPLITYTLLGAAVCLPLFVLNEWFHPLPLFKLQLLGRRNFAFGICTLVLFMFLGLAGSAIPSAYLAGVQGYRPLQTMPLALAIALPQLVIAPLVAFVINRNWVDARYVIGLGLVLLSTATLLASQVTSEWIRDDFYPLQVLHTFGQPMVVVPLLMLATGVIHPLEGPFASAMVNSLRGLASVAAGVVLENFITHREHLHANTLLDQATQRLPSLPPEQVLNIAERVRQQAFTLTFADAWLAVIAVAVAMVVILVTLPVRAYPPQPPVPT</sequence>
<name>A0ABX0YCN0_9PSED</name>
<evidence type="ECO:0000259" key="7">
    <source>
        <dbReference type="PROSITE" id="PS50850"/>
    </source>
</evidence>
<feature type="domain" description="Major facilitator superfamily (MFS) profile" evidence="7">
    <location>
        <begin position="51"/>
        <end position="530"/>
    </location>
</feature>
<evidence type="ECO:0000256" key="6">
    <source>
        <dbReference type="SAM" id="Phobius"/>
    </source>
</evidence>
<feature type="transmembrane region" description="Helical" evidence="6">
    <location>
        <begin position="242"/>
        <end position="262"/>
    </location>
</feature>
<feature type="transmembrane region" description="Helical" evidence="6">
    <location>
        <begin position="180"/>
        <end position="201"/>
    </location>
</feature>
<dbReference type="InterPro" id="IPR036259">
    <property type="entry name" value="MFS_trans_sf"/>
</dbReference>
<comment type="caution">
    <text evidence="8">The sequence shown here is derived from an EMBL/GenBank/DDBJ whole genome shotgun (WGS) entry which is preliminary data.</text>
</comment>
<dbReference type="PANTHER" id="PTHR42718">
    <property type="entry name" value="MAJOR FACILITATOR SUPERFAMILY MULTIDRUG TRANSPORTER MFSC"/>
    <property type="match status" value="1"/>
</dbReference>
<feature type="transmembrane region" description="Helical" evidence="6">
    <location>
        <begin position="121"/>
        <end position="140"/>
    </location>
</feature>
<evidence type="ECO:0000256" key="2">
    <source>
        <dbReference type="ARBA" id="ARBA00022448"/>
    </source>
</evidence>
<keyword evidence="2" id="KW-0813">Transport</keyword>
<keyword evidence="4 6" id="KW-1133">Transmembrane helix</keyword>
<feature type="transmembrane region" description="Helical" evidence="6">
    <location>
        <begin position="146"/>
        <end position="168"/>
    </location>
</feature>
<proteinExistence type="predicted"/>
<evidence type="ECO:0000313" key="8">
    <source>
        <dbReference type="EMBL" id="NJP01140.1"/>
    </source>
</evidence>
<feature type="transmembrane region" description="Helical" evidence="6">
    <location>
        <begin position="376"/>
        <end position="395"/>
    </location>
</feature>
<feature type="transmembrane region" description="Helical" evidence="6">
    <location>
        <begin position="52"/>
        <end position="72"/>
    </location>
</feature>
<reference evidence="8 9" key="1">
    <citation type="submission" date="2020-03" db="EMBL/GenBank/DDBJ databases">
        <authorList>
            <person name="Wang L."/>
            <person name="He N."/>
            <person name="Li Y."/>
            <person name="Fang Y."/>
            <person name="Zhang F."/>
        </authorList>
    </citation>
    <scope>NUCLEOTIDE SEQUENCE [LARGE SCALE GENOMIC DNA]</scope>
    <source>
        <strain evidence="9">hsmgli-8</strain>
    </source>
</reference>
<keyword evidence="5 6" id="KW-0472">Membrane</keyword>